<dbReference type="EC" id="3.2.1.23" evidence="4"/>
<accession>A0ABZ0LN97</accession>
<gene>
    <name evidence="4" type="ORF">R2D22_05830</name>
</gene>
<dbReference type="GO" id="GO:0004565">
    <property type="term" value="F:beta-galactosidase activity"/>
    <property type="evidence" value="ECO:0007669"/>
    <property type="project" value="UniProtKB-EC"/>
</dbReference>
<dbReference type="RefSeq" id="WP_318101688.1">
    <property type="nucleotide sequence ID" value="NZ_CP137573.1"/>
</dbReference>
<reference evidence="4 5" key="1">
    <citation type="submission" date="2023-10" db="EMBL/GenBank/DDBJ databases">
        <title>The genome sequence of Streptomyces sp. HUAS YS2.</title>
        <authorList>
            <person name="Mo P."/>
        </authorList>
    </citation>
    <scope>NUCLEOTIDE SEQUENCE [LARGE SCALE GENOMIC DNA]</scope>
    <source>
        <strain evidence="4 5">HUAS YS2</strain>
    </source>
</reference>
<dbReference type="InterPro" id="IPR017853">
    <property type="entry name" value="GH"/>
</dbReference>
<evidence type="ECO:0000256" key="1">
    <source>
        <dbReference type="ARBA" id="ARBA00022801"/>
    </source>
</evidence>
<dbReference type="EMBL" id="CP137573">
    <property type="protein sequence ID" value="WOX20934.1"/>
    <property type="molecule type" value="Genomic_DNA"/>
</dbReference>
<dbReference type="Pfam" id="PF02449">
    <property type="entry name" value="Glyco_hydro_42"/>
    <property type="match status" value="1"/>
</dbReference>
<evidence type="ECO:0000313" key="5">
    <source>
        <dbReference type="Proteomes" id="UP001301731"/>
    </source>
</evidence>
<keyword evidence="2 4" id="KW-0326">Glycosidase</keyword>
<dbReference type="InterPro" id="IPR013529">
    <property type="entry name" value="Glyco_hydro_42_N"/>
</dbReference>
<feature type="domain" description="Glycoside hydrolase family 42 N-terminal" evidence="3">
    <location>
        <begin position="55"/>
        <end position="127"/>
    </location>
</feature>
<organism evidence="4 5">
    <name type="scientific">Streptomyces solicathayae</name>
    <dbReference type="NCBI Taxonomy" id="3081768"/>
    <lineage>
        <taxon>Bacteria</taxon>
        <taxon>Bacillati</taxon>
        <taxon>Actinomycetota</taxon>
        <taxon>Actinomycetes</taxon>
        <taxon>Kitasatosporales</taxon>
        <taxon>Streptomycetaceae</taxon>
        <taxon>Streptomyces</taxon>
    </lineage>
</organism>
<protein>
    <submittedName>
        <fullName evidence="4">Beta-galactosidase</fullName>
        <ecNumber evidence="4">3.2.1.23</ecNumber>
    </submittedName>
</protein>
<evidence type="ECO:0000259" key="3">
    <source>
        <dbReference type="Pfam" id="PF02449"/>
    </source>
</evidence>
<name>A0ABZ0LN97_9ACTN</name>
<keyword evidence="1 4" id="KW-0378">Hydrolase</keyword>
<proteinExistence type="predicted"/>
<dbReference type="SUPFAM" id="SSF51445">
    <property type="entry name" value="(Trans)glycosidases"/>
    <property type="match status" value="1"/>
</dbReference>
<evidence type="ECO:0000256" key="2">
    <source>
        <dbReference type="ARBA" id="ARBA00023295"/>
    </source>
</evidence>
<sequence length="428" mass="45868">MGLTRRLLLLGVLGVLLASLGVVRILGHDGGDADAVYFGTLQTDPARASTEYAAGVRVAHLQLDWERFEPADGVFDAAYAAEVRATVRELRAAGLKVEAGLGLHHPPQWLAAAHPAAVWVDQRGARYAGTPNLVFSQEARDEVAVYLREVDRTVGLENFWALRVGVNEAGEFSYPPSGTAGATSYWAYDANAQAGAVAPGRPATVPANPFPGWRPGERTYAGRPFTEEQVARWYDWYLGALTDAVNWQLDQYTALGYTGRLKVLVPGSGYYPADRDAALAGYLAGPESGELLGRGAGFFTTLGGVRKLDNVRPVSTALVDGTGTSPDSGCRPEDDRVNIHASKNSAIRDWSSVRWISAIAKRAGFDRIDGESAGPHVSPYRPGVMEDAARQLTSCGLGGLMWAFDAQLYDGTPGSSLDDYAAVIDRHT</sequence>
<dbReference type="Gene3D" id="3.20.20.80">
    <property type="entry name" value="Glycosidases"/>
    <property type="match status" value="1"/>
</dbReference>
<dbReference type="Proteomes" id="UP001301731">
    <property type="component" value="Chromosome"/>
</dbReference>
<keyword evidence="5" id="KW-1185">Reference proteome</keyword>
<evidence type="ECO:0000313" key="4">
    <source>
        <dbReference type="EMBL" id="WOX20934.1"/>
    </source>
</evidence>